<dbReference type="Proteomes" id="UP001223743">
    <property type="component" value="Unassembled WGS sequence"/>
</dbReference>
<keyword evidence="2" id="KW-1185">Reference proteome</keyword>
<protein>
    <recommendedName>
        <fullName evidence="3">EVE domain-containing protein</fullName>
    </recommendedName>
</protein>
<name>A0ABU0MA98_9HYPH</name>
<accession>A0ABU0MA98</accession>
<evidence type="ECO:0008006" key="3">
    <source>
        <dbReference type="Google" id="ProtNLM"/>
    </source>
</evidence>
<dbReference type="EMBL" id="JAUSWJ010000001">
    <property type="protein sequence ID" value="MDQ0517896.1"/>
    <property type="molecule type" value="Genomic_DNA"/>
</dbReference>
<evidence type="ECO:0000313" key="1">
    <source>
        <dbReference type="EMBL" id="MDQ0517896.1"/>
    </source>
</evidence>
<sequence>MAYVIKARIDDIDAAVFAFSGAKTMYGGKAIAAGDTIFLFASENAGGSGLIGRGIVTAAEALPPIAGLARQTPLVTIAVRCEARARQPLGRTELKPFRGSAGGGPQRELDFKLYRQATDKIVGITDEAARFLATLCS</sequence>
<organism evidence="1 2">
    <name type="scientific">Kaistia geumhonensis</name>
    <dbReference type="NCBI Taxonomy" id="410839"/>
    <lineage>
        <taxon>Bacteria</taxon>
        <taxon>Pseudomonadati</taxon>
        <taxon>Pseudomonadota</taxon>
        <taxon>Alphaproteobacteria</taxon>
        <taxon>Hyphomicrobiales</taxon>
        <taxon>Kaistiaceae</taxon>
        <taxon>Kaistia</taxon>
    </lineage>
</organism>
<proteinExistence type="predicted"/>
<evidence type="ECO:0000313" key="2">
    <source>
        <dbReference type="Proteomes" id="UP001223743"/>
    </source>
</evidence>
<dbReference type="RefSeq" id="WP_266282591.1">
    <property type="nucleotide sequence ID" value="NZ_JAPKNF010000002.1"/>
</dbReference>
<reference evidence="1 2" key="1">
    <citation type="submission" date="2023-07" db="EMBL/GenBank/DDBJ databases">
        <title>Genomic Encyclopedia of Type Strains, Phase IV (KMG-IV): sequencing the most valuable type-strain genomes for metagenomic binning, comparative biology and taxonomic classification.</title>
        <authorList>
            <person name="Goeker M."/>
        </authorList>
    </citation>
    <scope>NUCLEOTIDE SEQUENCE [LARGE SCALE GENOMIC DNA]</scope>
    <source>
        <strain evidence="1 2">B1-1</strain>
    </source>
</reference>
<comment type="caution">
    <text evidence="1">The sequence shown here is derived from an EMBL/GenBank/DDBJ whole genome shotgun (WGS) entry which is preliminary data.</text>
</comment>
<gene>
    <name evidence="1" type="ORF">QO015_003509</name>
</gene>